<organism evidence="1 2">
    <name type="scientific">Lipomyces orientalis</name>
    <dbReference type="NCBI Taxonomy" id="1233043"/>
    <lineage>
        <taxon>Eukaryota</taxon>
        <taxon>Fungi</taxon>
        <taxon>Dikarya</taxon>
        <taxon>Ascomycota</taxon>
        <taxon>Saccharomycotina</taxon>
        <taxon>Lipomycetes</taxon>
        <taxon>Lipomycetales</taxon>
        <taxon>Lipomycetaceae</taxon>
        <taxon>Lipomyces</taxon>
    </lineage>
</organism>
<evidence type="ECO:0000313" key="1">
    <source>
        <dbReference type="EMBL" id="KAK9319037.1"/>
    </source>
</evidence>
<comment type="caution">
    <text evidence="1">The sequence shown here is derived from an EMBL/GenBank/DDBJ whole genome shotgun (WGS) entry which is preliminary data.</text>
</comment>
<keyword evidence="2" id="KW-1185">Reference proteome</keyword>
<name>A0ACC3TD07_9ASCO</name>
<dbReference type="EMBL" id="MU970239">
    <property type="protein sequence ID" value="KAK9319037.1"/>
    <property type="molecule type" value="Genomic_DNA"/>
</dbReference>
<reference evidence="2" key="1">
    <citation type="journal article" date="2024" name="Front. Bioeng. Biotechnol.">
        <title>Genome-scale model development and genomic sequencing of the oleaginous clade Lipomyces.</title>
        <authorList>
            <person name="Czajka J.J."/>
            <person name="Han Y."/>
            <person name="Kim J."/>
            <person name="Mondo S.J."/>
            <person name="Hofstad B.A."/>
            <person name="Robles A."/>
            <person name="Haridas S."/>
            <person name="Riley R."/>
            <person name="LaButti K."/>
            <person name="Pangilinan J."/>
            <person name="Andreopoulos W."/>
            <person name="Lipzen A."/>
            <person name="Yan J."/>
            <person name="Wang M."/>
            <person name="Ng V."/>
            <person name="Grigoriev I.V."/>
            <person name="Spatafora J.W."/>
            <person name="Magnuson J.K."/>
            <person name="Baker S.E."/>
            <person name="Pomraning K.R."/>
        </authorList>
    </citation>
    <scope>NUCLEOTIDE SEQUENCE [LARGE SCALE GENOMIC DNA]</scope>
    <source>
        <strain evidence="2">CBS 10300</strain>
    </source>
</reference>
<proteinExistence type="predicted"/>
<dbReference type="Proteomes" id="UP001489719">
    <property type="component" value="Unassembled WGS sequence"/>
</dbReference>
<gene>
    <name evidence="1" type="ORF">V1517DRAFT_333823</name>
</gene>
<evidence type="ECO:0000313" key="2">
    <source>
        <dbReference type="Proteomes" id="UP001489719"/>
    </source>
</evidence>
<accession>A0ACC3TD07</accession>
<sequence>MAADRAAIGARTPPVTGANAPAIEAQDEEDASDIYVGVISTDPEARPPVFKSTVHELVCVLMLAFAPAMNSAGQGSLQLALPTISKYFEIEGAALSWTITSYSLVTGSTILLMARLADILGRKRVLLISYGWYAVFALIQGFMKNDIAFDSMRGLQAFAGAAGPPAAVGILGVIYPAGRRKNMAMAAFAAGAPLGFIMGIVISGICTEFLGWKAILFFLATVYGIFAIAGIFVFPSDEVSFAIANRIVKAIGGQGLVPVKRDWTTNLMLLKNLDYVGAVLSTIGLMLFIFALAESGGASSGWGTPYIIAILIVGILIVGLFVAWECYVKNPLMPMFIWKYPGFALCMLLVFCGWMNFQGVLIYFTSMSMQNIRKYSPILTMAAMLPQATTGIVVNIVAAFVMHIIPGRILMTIAMCAFMTSALLWALQPLHITYWAMTFPALMTLVVGADLAYNVGNQFSLSIVPPNLKSTAAGIFNVTTQLAASIGIAASTAIVTSQIGIDIEGQPPEVLHRGYRCAYWFAVGVAGVGIVGSLFLKVGTQGAKGQSDNGEGKPASVDVGAKQKETIGDDEQIHTSFADDRDRIVNPDVAVANDIVESKEKIYIA</sequence>
<protein>
    <submittedName>
        <fullName evidence="1">Major facilitator superfamily-domain-containing protein</fullName>
    </submittedName>
</protein>